<keyword evidence="1" id="KW-0472">Membrane</keyword>
<dbReference type="CDD" id="cd06259">
    <property type="entry name" value="YdcF-like"/>
    <property type="match status" value="1"/>
</dbReference>
<dbReference type="Proteomes" id="UP001595836">
    <property type="component" value="Unassembled WGS sequence"/>
</dbReference>
<feature type="transmembrane region" description="Helical" evidence="1">
    <location>
        <begin position="36"/>
        <end position="54"/>
    </location>
</feature>
<dbReference type="EMBL" id="JBHSHP010000061">
    <property type="protein sequence ID" value="MFC4756489.1"/>
    <property type="molecule type" value="Genomic_DNA"/>
</dbReference>
<protein>
    <submittedName>
        <fullName evidence="3">YdcF family protein</fullName>
    </submittedName>
</protein>
<keyword evidence="1" id="KW-0812">Transmembrane</keyword>
<evidence type="ECO:0000259" key="2">
    <source>
        <dbReference type="Pfam" id="PF02698"/>
    </source>
</evidence>
<feature type="transmembrane region" description="Helical" evidence="1">
    <location>
        <begin position="131"/>
        <end position="162"/>
    </location>
</feature>
<feature type="transmembrane region" description="Helical" evidence="1">
    <location>
        <begin position="100"/>
        <end position="125"/>
    </location>
</feature>
<feature type="transmembrane region" description="Helical" evidence="1">
    <location>
        <begin position="6"/>
        <end position="24"/>
    </location>
</feature>
<feature type="transmembrane region" description="Helical" evidence="1">
    <location>
        <begin position="66"/>
        <end position="88"/>
    </location>
</feature>
<name>A0ABV9PVH8_9ACTN</name>
<evidence type="ECO:0000256" key="1">
    <source>
        <dbReference type="SAM" id="Phobius"/>
    </source>
</evidence>
<keyword evidence="4" id="KW-1185">Reference proteome</keyword>
<dbReference type="RefSeq" id="WP_344997081.1">
    <property type="nucleotide sequence ID" value="NZ_BAABCD010000057.1"/>
</dbReference>
<proteinExistence type="predicted"/>
<gene>
    <name evidence="3" type="ORF">ACFO7U_17120</name>
</gene>
<comment type="caution">
    <text evidence="3">The sequence shown here is derived from an EMBL/GenBank/DDBJ whole genome shotgun (WGS) entry which is preliminary data.</text>
</comment>
<dbReference type="PANTHER" id="PTHR30336">
    <property type="entry name" value="INNER MEMBRANE PROTEIN, PROBABLE PERMEASE"/>
    <property type="match status" value="1"/>
</dbReference>
<evidence type="ECO:0000313" key="4">
    <source>
        <dbReference type="Proteomes" id="UP001595836"/>
    </source>
</evidence>
<dbReference type="PANTHER" id="PTHR30336:SF4">
    <property type="entry name" value="ENVELOPE BIOGENESIS FACTOR ELYC"/>
    <property type="match status" value="1"/>
</dbReference>
<organism evidence="3 4">
    <name type="scientific">Dietzia aurantiaca</name>
    <dbReference type="NCBI Taxonomy" id="983873"/>
    <lineage>
        <taxon>Bacteria</taxon>
        <taxon>Bacillati</taxon>
        <taxon>Actinomycetota</taxon>
        <taxon>Actinomycetes</taxon>
        <taxon>Mycobacteriales</taxon>
        <taxon>Dietziaceae</taxon>
        <taxon>Dietzia</taxon>
    </lineage>
</organism>
<evidence type="ECO:0000313" key="3">
    <source>
        <dbReference type="EMBL" id="MFC4756489.1"/>
    </source>
</evidence>
<sequence length="251" mass="26176">MTPVMVEMIVPTVLALVAWVVTLWRIAAEPRRSGHGLAPVGCVFVTWVSAVVLVERLVSDDDVARWVEFGPVVVGLLVSIGVGIFLVRNSATMIRREGRGLVALVPAAVECVLLAGVAGSAVAVGALASEFALFVILLALPLLFAILMIVVELIGFTLYALIYGRLGRVESADVVVVLGAGLSGDEPTPLLAGRVDRGIELFEHSREQGLDPVLVMSGGKGADEVLAEAEAMARYAVRACGCPAPGAVNVA</sequence>
<feature type="domain" description="DUF218" evidence="2">
    <location>
        <begin position="173"/>
        <end position="243"/>
    </location>
</feature>
<reference evidence="4" key="1">
    <citation type="journal article" date="2019" name="Int. J. Syst. Evol. Microbiol.">
        <title>The Global Catalogue of Microorganisms (GCM) 10K type strain sequencing project: providing services to taxonomists for standard genome sequencing and annotation.</title>
        <authorList>
            <consortium name="The Broad Institute Genomics Platform"/>
            <consortium name="The Broad Institute Genome Sequencing Center for Infectious Disease"/>
            <person name="Wu L."/>
            <person name="Ma J."/>
        </authorList>
    </citation>
    <scope>NUCLEOTIDE SEQUENCE [LARGE SCALE GENOMIC DNA]</scope>
    <source>
        <strain evidence="4">JCM 11882</strain>
    </source>
</reference>
<dbReference type="Pfam" id="PF02698">
    <property type="entry name" value="DUF218"/>
    <property type="match status" value="1"/>
</dbReference>
<dbReference type="InterPro" id="IPR051599">
    <property type="entry name" value="Cell_Envelope_Assoc"/>
</dbReference>
<dbReference type="InterPro" id="IPR003848">
    <property type="entry name" value="DUF218"/>
</dbReference>
<accession>A0ABV9PVH8</accession>
<keyword evidence="1" id="KW-1133">Transmembrane helix</keyword>